<name>C6HPQ5_AJECH</name>
<protein>
    <submittedName>
        <fullName evidence="1">Uncharacterized protein</fullName>
    </submittedName>
</protein>
<dbReference type="VEuPathDB" id="FungiDB:HCDG_08186"/>
<gene>
    <name evidence="1" type="ORF">HCDG_08186</name>
</gene>
<reference evidence="2" key="1">
    <citation type="submission" date="2009-05" db="EMBL/GenBank/DDBJ databases">
        <title>The genome sequence of Ajellomyces capsulatus strain H143.</title>
        <authorList>
            <person name="Champion M."/>
            <person name="Cuomo C.A."/>
            <person name="Ma L.-J."/>
            <person name="Henn M.R."/>
            <person name="Sil A."/>
            <person name="Goldman B."/>
            <person name="Young S.K."/>
            <person name="Kodira C.D."/>
            <person name="Zeng Q."/>
            <person name="Koehrsen M."/>
            <person name="Alvarado L."/>
            <person name="Berlin A.M."/>
            <person name="Borenstein D."/>
            <person name="Chen Z."/>
            <person name="Engels R."/>
            <person name="Freedman E."/>
            <person name="Gellesch M."/>
            <person name="Goldberg J."/>
            <person name="Griggs A."/>
            <person name="Gujja S."/>
            <person name="Heiman D.I."/>
            <person name="Hepburn T.A."/>
            <person name="Howarth C."/>
            <person name="Jen D."/>
            <person name="Larson L."/>
            <person name="Lewis B."/>
            <person name="Mehta T."/>
            <person name="Park D."/>
            <person name="Pearson M."/>
            <person name="Roberts A."/>
            <person name="Saif S."/>
            <person name="Shea T.D."/>
            <person name="Shenoy N."/>
            <person name="Sisk P."/>
            <person name="Stolte C."/>
            <person name="Sykes S."/>
            <person name="Walk T."/>
            <person name="White J."/>
            <person name="Yandava C."/>
            <person name="Klein B."/>
            <person name="McEwen J.G."/>
            <person name="Puccia R."/>
            <person name="Goldman G.H."/>
            <person name="Felipe M.S."/>
            <person name="Nino-Vega G."/>
            <person name="San-Blas G."/>
            <person name="Taylor J.W."/>
            <person name="Mendoza L."/>
            <person name="Galagan J.E."/>
            <person name="Nusbaum C."/>
            <person name="Birren B.W."/>
        </authorList>
    </citation>
    <scope>NUCLEOTIDE SEQUENCE [LARGE SCALE GENOMIC DNA]</scope>
    <source>
        <strain evidence="2">H143</strain>
    </source>
</reference>
<dbReference type="EMBL" id="GG692434">
    <property type="protein sequence ID" value="EER37516.1"/>
    <property type="molecule type" value="Genomic_DNA"/>
</dbReference>
<evidence type="ECO:0000313" key="1">
    <source>
        <dbReference type="EMBL" id="EER37516.1"/>
    </source>
</evidence>
<evidence type="ECO:0000313" key="2">
    <source>
        <dbReference type="Proteomes" id="UP000002624"/>
    </source>
</evidence>
<dbReference type="Proteomes" id="UP000002624">
    <property type="component" value="Unassembled WGS sequence"/>
</dbReference>
<proteinExistence type="predicted"/>
<dbReference type="HOGENOM" id="CLU_1885195_0_0_1"/>
<dbReference type="AlphaFoldDB" id="C6HPQ5"/>
<organism evidence="1 2">
    <name type="scientific">Ajellomyces capsulatus (strain H143)</name>
    <name type="common">Darling's disease fungus</name>
    <name type="synonym">Histoplasma capsulatum</name>
    <dbReference type="NCBI Taxonomy" id="544712"/>
    <lineage>
        <taxon>Eukaryota</taxon>
        <taxon>Fungi</taxon>
        <taxon>Dikarya</taxon>
        <taxon>Ascomycota</taxon>
        <taxon>Pezizomycotina</taxon>
        <taxon>Eurotiomycetes</taxon>
        <taxon>Eurotiomycetidae</taxon>
        <taxon>Onygenales</taxon>
        <taxon>Ajellomycetaceae</taxon>
        <taxon>Histoplasma</taxon>
    </lineage>
</organism>
<accession>C6HPQ5</accession>
<sequence length="135" mass="14386">MKNGKGDITITNYKTIYTFGPACTTSTLAWTAFDVDVIASPSAPSALFASEAISPEEEDSPADVSVPVTTLLRPTMTRSPVFSFEFPTSAFAASRTAVTIVAGAVVRSWKTTRELSASGMESRRVLKKELSVSLS</sequence>